<proteinExistence type="predicted"/>
<evidence type="ECO:0000313" key="2">
    <source>
        <dbReference type="Proteomes" id="UP001197770"/>
    </source>
</evidence>
<reference evidence="1 2" key="1">
    <citation type="submission" date="2021-11" db="EMBL/GenBank/DDBJ databases">
        <title>Seasonal and diel survey of microbial diversity of the Tyrrhenian coast.</title>
        <authorList>
            <person name="Gattoni G."/>
            <person name="Corral P."/>
        </authorList>
    </citation>
    <scope>NUCLEOTIDE SEQUENCE [LARGE SCALE GENOMIC DNA]</scope>
    <source>
        <strain evidence="1 2">Mr9</strain>
    </source>
</reference>
<dbReference type="EMBL" id="JAJGMW010000014">
    <property type="protein sequence ID" value="MCC4213306.1"/>
    <property type="molecule type" value="Genomic_DNA"/>
</dbReference>
<gene>
    <name evidence="1" type="ORF">LLW17_11290</name>
</gene>
<dbReference type="PROSITE" id="PS51257">
    <property type="entry name" value="PROKAR_LIPOPROTEIN"/>
    <property type="match status" value="1"/>
</dbReference>
<evidence type="ECO:0000313" key="1">
    <source>
        <dbReference type="EMBL" id="MCC4213306.1"/>
    </source>
</evidence>
<comment type="caution">
    <text evidence="1">The sequence shown here is derived from an EMBL/GenBank/DDBJ whole genome shotgun (WGS) entry which is preliminary data.</text>
</comment>
<dbReference type="Proteomes" id="UP001197770">
    <property type="component" value="Unassembled WGS sequence"/>
</dbReference>
<name>A0ABS8GTH8_9FLAO</name>
<organism evidence="1 2">
    <name type="scientific">Leeuwenhoekiella parthenopeia</name>
    <dbReference type="NCBI Taxonomy" id="2890320"/>
    <lineage>
        <taxon>Bacteria</taxon>
        <taxon>Pseudomonadati</taxon>
        <taxon>Bacteroidota</taxon>
        <taxon>Flavobacteriia</taxon>
        <taxon>Flavobacteriales</taxon>
        <taxon>Flavobacteriaceae</taxon>
        <taxon>Leeuwenhoekiella</taxon>
    </lineage>
</organism>
<evidence type="ECO:0008006" key="3">
    <source>
        <dbReference type="Google" id="ProtNLM"/>
    </source>
</evidence>
<keyword evidence="2" id="KW-1185">Reference proteome</keyword>
<protein>
    <recommendedName>
        <fullName evidence="3">Lipoprotein</fullName>
    </recommendedName>
</protein>
<accession>A0ABS8GTH8</accession>
<dbReference type="RefSeq" id="WP_228230370.1">
    <property type="nucleotide sequence ID" value="NZ_JAJGMW010000014.1"/>
</dbReference>
<sequence>MNRLLFFVLIVLLVSCKEVVQTATSLSKAPEQPELIADQGSYFSLDKDAVSIYLPNTFEKYTISQYEYEAKQLNDSITDPFITLFTNLRDHVKGNFYLLYDKENYSFCAVNSLSYFDFKRQDAKYMLAMIRKNQQDASGPDLFFEKQTAKYSATDDVKIFKAVFKLSNFDETLINYRHIYLISTRNNQTFQFIFNTPFEADFDPFIRRMKI</sequence>